<evidence type="ECO:0000256" key="7">
    <source>
        <dbReference type="ARBA" id="ARBA00022679"/>
    </source>
</evidence>
<evidence type="ECO:0000256" key="1">
    <source>
        <dbReference type="ARBA" id="ARBA00000900"/>
    </source>
</evidence>
<dbReference type="Gene3D" id="3.30.70.100">
    <property type="match status" value="4"/>
</dbReference>
<keyword evidence="15" id="KW-0472">Membrane</keyword>
<keyword evidence="10" id="KW-0863">Zinc-finger</keyword>
<keyword evidence="16" id="KW-0576">Peroxisome</keyword>
<evidence type="ECO:0000313" key="19">
    <source>
        <dbReference type="EnsemblPlants" id="OMERI07G18180.2"/>
    </source>
</evidence>
<evidence type="ECO:0000256" key="15">
    <source>
        <dbReference type="ARBA" id="ARBA00023136"/>
    </source>
</evidence>
<sequence length="1097" mass="116888">MRGGGGDAGTSSRGGGSGGAPARPRRFPEAAQPEIMRAAEKDDGYAAHVTEACRDAFRHLFGTRVAVAYQNEIKLLGQSLYYLLTTGSGQQTLGEEYCDISQVATSHGLPPTPARRILFILYQTTVPYLAERISSRIVARGIVLDDSQLDDHSESDSSSIGTAAQPSPIRNSPSRSLSFSHLSRLRGRVHTLWEWVLRKWPSMLPFAQDIIQLTIRTNLMFFYFEGLYYHLPKRAAGIRYVFIGKPMNQRPSFFGHLNMYYFPLGAKILQQIIFNSSDFAGIKSWLCILGAEKLRRSNLSTIASSINQISSGSYPSSRGRGVPVLNEDGNIISDIRHGKTADLASSSEASSGKSKCTLCLSTRQNPTATTCGHVFCCRKLKRLQNPSQPASSLPPPSPNQHRSLSLSEISFRFLIIFSSSSLITMICLRAAFPLTSSFSSSPLRRLALKPSSSRAAAAAMSSAPATDIAAPVEHIVLIKVRPEAAASGAAAAMALSTAVPGLSYIHVGPVLRLRSPAAEALGPTHVLHSRYATKPDLAAYAAHPAHVAAVQGHVLPNALDTTAVDWINAARVPSPVTAGSAVRLTLAKVKEGVEVPQLVEKVAAATAAAGEAKGARVSFGENFSPARAKGYQFGMVAVFDSVEELDAVEGDGKVEEAKAAVRPLLDEVLVLDFVVGPAAEQSFKKLEFFSFVKVERQSSYLVGMGSSEMAFGLYYHLPKRAAGIRYVFIGKPMIQRPSMVSRFLHPFPILNAIHLKFLSPVTPSMTPALLCPYTNSHTILPASYYGVLANHYSIHSNLLHLHLSHLHHFTNSTSAGRCLRNIISFLIIFSSPSLITMICLRAAFPLTSSPLRRLALKPSSSRAAAAAMSSAIAAPVEHIVLIKVRPEAASSGAAAAMVSSLQALSTAVPGLSYIHVGPVLRLRSPAAEALGPTHVLHSRYATKPDLAAYAAHPAHVAAVQGHVLPNALDTTAIDWVNAALLPSPVNPGSAVQLSLAKVKEGVEAHQLAEKLAAATAAAGEAKGAKVSFGENFSPARAKGYQFGMVAVFDSVEGLDAVDGDGKVEAAKAIVRPLLDDVLELEFVVGPAAAEAPAPANL</sequence>
<feature type="domain" description="Stress-response A/B barrel" evidence="18">
    <location>
        <begin position="581"/>
        <end position="673"/>
    </location>
</feature>
<keyword evidence="13" id="KW-0653">Protein transport</keyword>
<reference evidence="19" key="1">
    <citation type="submission" date="2015-04" db="UniProtKB">
        <authorList>
            <consortium name="EnsemblPlants"/>
        </authorList>
    </citation>
    <scope>IDENTIFICATION</scope>
</reference>
<dbReference type="STRING" id="40149.A0A0E0EE72"/>
<evidence type="ECO:0000259" key="18">
    <source>
        <dbReference type="PROSITE" id="PS51502"/>
    </source>
</evidence>
<dbReference type="EnsemblPlants" id="OMERI07G18180.2">
    <property type="protein sequence ID" value="OMERI07G18180.2"/>
    <property type="gene ID" value="OMERI07G18180"/>
</dbReference>
<comment type="catalytic activity">
    <reaction evidence="1">
        <text>S-ubiquitinyl-[E2 ubiquitin-conjugating enzyme]-L-cysteine + [acceptor protein]-L-lysine = [E2 ubiquitin-conjugating enzyme]-L-cysteine + N(6)-ubiquitinyl-[acceptor protein]-L-lysine.</text>
        <dbReference type="EC" id="2.3.2.27"/>
    </reaction>
</comment>
<keyword evidence="12" id="KW-0862">Zinc</keyword>
<feature type="domain" description="Stress-response A/B barrel" evidence="18">
    <location>
        <begin position="472"/>
        <end position="566"/>
    </location>
</feature>
<name>A0A0E0EE72_9ORYZ</name>
<dbReference type="Proteomes" id="UP000008021">
    <property type="component" value="Chromosome 7"/>
</dbReference>
<dbReference type="GO" id="GO:0016558">
    <property type="term" value="P:protein import into peroxisome matrix"/>
    <property type="evidence" value="ECO:0007669"/>
    <property type="project" value="InterPro"/>
</dbReference>
<organism evidence="19">
    <name type="scientific">Oryza meridionalis</name>
    <dbReference type="NCBI Taxonomy" id="40149"/>
    <lineage>
        <taxon>Eukaryota</taxon>
        <taxon>Viridiplantae</taxon>
        <taxon>Streptophyta</taxon>
        <taxon>Embryophyta</taxon>
        <taxon>Tracheophyta</taxon>
        <taxon>Spermatophyta</taxon>
        <taxon>Magnoliopsida</taxon>
        <taxon>Liliopsida</taxon>
        <taxon>Poales</taxon>
        <taxon>Poaceae</taxon>
        <taxon>BOP clade</taxon>
        <taxon>Oryzoideae</taxon>
        <taxon>Oryzeae</taxon>
        <taxon>Oryzinae</taxon>
        <taxon>Oryza</taxon>
    </lineage>
</organism>
<feature type="compositionally biased region" description="Polar residues" evidence="17">
    <location>
        <begin position="156"/>
        <end position="169"/>
    </location>
</feature>
<evidence type="ECO:0000256" key="17">
    <source>
        <dbReference type="SAM" id="MobiDB-lite"/>
    </source>
</evidence>
<evidence type="ECO:0000256" key="10">
    <source>
        <dbReference type="ARBA" id="ARBA00022771"/>
    </source>
</evidence>
<dbReference type="Pfam" id="PF04757">
    <property type="entry name" value="Pex2_Pex12"/>
    <property type="match status" value="1"/>
</dbReference>
<feature type="domain" description="Stress-response A/B barrel" evidence="18">
    <location>
        <begin position="876"/>
        <end position="975"/>
    </location>
</feature>
<evidence type="ECO:0000256" key="11">
    <source>
        <dbReference type="ARBA" id="ARBA00022786"/>
    </source>
</evidence>
<keyword evidence="8" id="KW-0812">Transmembrane</keyword>
<dbReference type="InterPro" id="IPR025654">
    <property type="entry name" value="PEX2/10"/>
</dbReference>
<dbReference type="HOGENOM" id="CLU_283773_0_0_1"/>
<evidence type="ECO:0000256" key="12">
    <source>
        <dbReference type="ARBA" id="ARBA00022833"/>
    </source>
</evidence>
<dbReference type="PANTHER" id="PTHR23350">
    <property type="entry name" value="PEROXISOME ASSEMBLY PROTEIN 10"/>
    <property type="match status" value="1"/>
</dbReference>
<dbReference type="GO" id="GO:0008270">
    <property type="term" value="F:zinc ion binding"/>
    <property type="evidence" value="ECO:0007669"/>
    <property type="project" value="UniProtKB-KW"/>
</dbReference>
<dbReference type="SUPFAM" id="SSF54909">
    <property type="entry name" value="Dimeric alpha+beta barrel"/>
    <property type="match status" value="4"/>
</dbReference>
<keyword evidence="6" id="KW-0813">Transport</keyword>
<feature type="region of interest" description="Disordered" evidence="17">
    <location>
        <begin position="149"/>
        <end position="176"/>
    </location>
</feature>
<evidence type="ECO:0000256" key="16">
    <source>
        <dbReference type="ARBA" id="ARBA00023140"/>
    </source>
</evidence>
<feature type="region of interest" description="Disordered" evidence="17">
    <location>
        <begin position="1"/>
        <end position="29"/>
    </location>
</feature>
<dbReference type="GO" id="GO:0061630">
    <property type="term" value="F:ubiquitin protein ligase activity"/>
    <property type="evidence" value="ECO:0007669"/>
    <property type="project" value="UniProtKB-EC"/>
</dbReference>
<dbReference type="InterPro" id="IPR013083">
    <property type="entry name" value="Znf_RING/FYVE/PHD"/>
</dbReference>
<keyword evidence="11" id="KW-0833">Ubl conjugation pathway</keyword>
<evidence type="ECO:0000313" key="20">
    <source>
        <dbReference type="Proteomes" id="UP000008021"/>
    </source>
</evidence>
<protein>
    <recommendedName>
        <fullName evidence="5">RING-type E3 ubiquitin transferase</fullName>
        <ecNumber evidence="5">2.3.2.27</ecNumber>
    </recommendedName>
</protein>
<keyword evidence="20" id="KW-1185">Reference proteome</keyword>
<evidence type="ECO:0000256" key="2">
    <source>
        <dbReference type="ARBA" id="ARBA00004585"/>
    </source>
</evidence>
<dbReference type="InterPro" id="IPR013097">
    <property type="entry name" value="Dabb"/>
</dbReference>
<dbReference type="PROSITE" id="PS51502">
    <property type="entry name" value="S_R_A_B_BARREL"/>
    <property type="match status" value="4"/>
</dbReference>
<accession>A0A0E0EE72</accession>
<dbReference type="SUPFAM" id="SSF57850">
    <property type="entry name" value="RING/U-box"/>
    <property type="match status" value="1"/>
</dbReference>
<dbReference type="Gene3D" id="3.30.40.10">
    <property type="entry name" value="Zinc/RING finger domain, C3HC4 (zinc finger)"/>
    <property type="match status" value="1"/>
</dbReference>
<evidence type="ECO:0000256" key="6">
    <source>
        <dbReference type="ARBA" id="ARBA00022448"/>
    </source>
</evidence>
<evidence type="ECO:0000256" key="13">
    <source>
        <dbReference type="ARBA" id="ARBA00022927"/>
    </source>
</evidence>
<comment type="pathway">
    <text evidence="3">Protein modification; protein ubiquitination.</text>
</comment>
<proteinExistence type="inferred from homology"/>
<dbReference type="Pfam" id="PF07876">
    <property type="entry name" value="Dabb"/>
    <property type="match status" value="4"/>
</dbReference>
<reference evidence="19" key="2">
    <citation type="submission" date="2018-05" db="EMBL/GenBank/DDBJ databases">
        <title>OmerRS3 (Oryza meridionalis Reference Sequence Version 3).</title>
        <authorList>
            <person name="Zhang J."/>
            <person name="Kudrna D."/>
            <person name="Lee S."/>
            <person name="Talag J."/>
            <person name="Welchert J."/>
            <person name="Wing R.A."/>
        </authorList>
    </citation>
    <scope>NUCLEOTIDE SEQUENCE [LARGE SCALE GENOMIC DNA]</scope>
    <source>
        <strain evidence="19">cv. OR44</strain>
    </source>
</reference>
<feature type="compositionally biased region" description="Gly residues" evidence="17">
    <location>
        <begin position="1"/>
        <end position="19"/>
    </location>
</feature>
<feature type="domain" description="Stress-response A/B barrel" evidence="18">
    <location>
        <begin position="990"/>
        <end position="1082"/>
    </location>
</feature>
<evidence type="ECO:0000256" key="4">
    <source>
        <dbReference type="ARBA" id="ARBA00008704"/>
    </source>
</evidence>
<evidence type="ECO:0000256" key="3">
    <source>
        <dbReference type="ARBA" id="ARBA00004906"/>
    </source>
</evidence>
<dbReference type="InterPro" id="IPR006845">
    <property type="entry name" value="Pex_N"/>
</dbReference>
<dbReference type="SMART" id="SM00886">
    <property type="entry name" value="Dabb"/>
    <property type="match status" value="4"/>
</dbReference>
<dbReference type="PANTHER" id="PTHR23350:SF0">
    <property type="entry name" value="PEROXISOME BIOGENESIS FACTOR 10"/>
    <property type="match status" value="1"/>
</dbReference>
<evidence type="ECO:0000256" key="8">
    <source>
        <dbReference type="ARBA" id="ARBA00022692"/>
    </source>
</evidence>
<dbReference type="InterPro" id="IPR011008">
    <property type="entry name" value="Dimeric_a/b-barrel"/>
</dbReference>
<keyword evidence="9" id="KW-0479">Metal-binding</keyword>
<dbReference type="AlphaFoldDB" id="A0A0E0EE72"/>
<evidence type="ECO:0000256" key="14">
    <source>
        <dbReference type="ARBA" id="ARBA00022989"/>
    </source>
</evidence>
<dbReference type="EC" id="2.3.2.27" evidence="5"/>
<comment type="subcellular location">
    <subcellularLocation>
        <location evidence="2">Peroxisome membrane</location>
        <topology evidence="2">Multi-pass membrane protein</topology>
    </subcellularLocation>
</comment>
<keyword evidence="14" id="KW-1133">Transmembrane helix</keyword>
<keyword evidence="7" id="KW-0808">Transferase</keyword>
<comment type="similarity">
    <text evidence="4">Belongs to the pex2/pex10/pex12 family.</text>
</comment>
<dbReference type="Gramene" id="OMERI07G18180.2">
    <property type="protein sequence ID" value="OMERI07G18180.2"/>
    <property type="gene ID" value="OMERI07G18180"/>
</dbReference>
<evidence type="ECO:0000256" key="5">
    <source>
        <dbReference type="ARBA" id="ARBA00012483"/>
    </source>
</evidence>
<evidence type="ECO:0000256" key="9">
    <source>
        <dbReference type="ARBA" id="ARBA00022723"/>
    </source>
</evidence>
<dbReference type="GO" id="GO:0005778">
    <property type="term" value="C:peroxisomal membrane"/>
    <property type="evidence" value="ECO:0007669"/>
    <property type="project" value="UniProtKB-SubCell"/>
</dbReference>